<dbReference type="PANTHER" id="PTHR23501">
    <property type="entry name" value="MAJOR FACILITATOR SUPERFAMILY"/>
    <property type="match status" value="1"/>
</dbReference>
<dbReference type="SUPFAM" id="SSF103473">
    <property type="entry name" value="MFS general substrate transporter"/>
    <property type="match status" value="1"/>
</dbReference>
<dbReference type="GO" id="GO:0005886">
    <property type="term" value="C:plasma membrane"/>
    <property type="evidence" value="ECO:0007669"/>
    <property type="project" value="UniProtKB-SubCell"/>
</dbReference>
<organism evidence="8 9">
    <name type="scientific">Rubrobacter marinus</name>
    <dbReference type="NCBI Taxonomy" id="2653852"/>
    <lineage>
        <taxon>Bacteria</taxon>
        <taxon>Bacillati</taxon>
        <taxon>Actinomycetota</taxon>
        <taxon>Rubrobacteria</taxon>
        <taxon>Rubrobacterales</taxon>
        <taxon>Rubrobacteraceae</taxon>
        <taxon>Rubrobacter</taxon>
    </lineage>
</organism>
<feature type="transmembrane region" description="Helical" evidence="6">
    <location>
        <begin position="405"/>
        <end position="424"/>
    </location>
</feature>
<gene>
    <name evidence="8" type="ORF">GBA65_13530</name>
</gene>
<dbReference type="InterPro" id="IPR011701">
    <property type="entry name" value="MFS"/>
</dbReference>
<dbReference type="GO" id="GO:0022857">
    <property type="term" value="F:transmembrane transporter activity"/>
    <property type="evidence" value="ECO:0007669"/>
    <property type="project" value="InterPro"/>
</dbReference>
<keyword evidence="9" id="KW-1185">Reference proteome</keyword>
<accession>A0A6G8PYU0</accession>
<keyword evidence="2 6" id="KW-0812">Transmembrane</keyword>
<feature type="region of interest" description="Disordered" evidence="5">
    <location>
        <begin position="521"/>
        <end position="570"/>
    </location>
</feature>
<feature type="transmembrane region" description="Helical" evidence="6">
    <location>
        <begin position="308"/>
        <end position="327"/>
    </location>
</feature>
<feature type="compositionally biased region" description="Low complexity" evidence="5">
    <location>
        <begin position="528"/>
        <end position="545"/>
    </location>
</feature>
<feature type="domain" description="Major facilitator superfamily (MFS) profile" evidence="7">
    <location>
        <begin position="1"/>
        <end position="513"/>
    </location>
</feature>
<dbReference type="InterPro" id="IPR036259">
    <property type="entry name" value="MFS_trans_sf"/>
</dbReference>
<sequence>MAAADGLGGRRTALAAAGLILVLFLVSLDQTVVGTAMPRVVAELNGFELYAWVTTSYLLAETVVIPIVGKLGICGEKVDHGRGRGGVSGGERALRHRAGHDAARRLPRGAGAGGGMLLSTVFTSVADIFPDPARRARYQGLFFGVFSISSVIGPSLGGWITDAFDWRYVFFLNLPLGLLSLVALPFVLPNGERRRAASIDYLGALTSTVAIVALLLALSWAGEGYGWGSARVLAGFAVAALFLALFLPIEARSPEPILPLSMFRDRSFVSASIVMFGVGIGMFGVILYTPLFVQGVLGYTATGSGAVLTPLILTMTAMGIVGGVLMARVNRIKPFLLAGTVLMALGAYLLSTLGVGSSTTTVALFLFVTGLGLGLIMPTTTLAVQTIAGEENMGVATAATQFIRSIGSTVGTAAIGTLVTSGYVNGLREGVPQGTPDRLVGGLEEPNALVSPEALGALERAAGALPGGEGLVGGLLAAAREALAGAVQTGFLFVLATAVLSVAGALLMRNLRLKQGEVAGPGGEADELAAGASAGASAASSASLPREARRPGADGETGEIGTGRRRRKAS</sequence>
<dbReference type="PANTHER" id="PTHR23501:SF197">
    <property type="entry name" value="COMD"/>
    <property type="match status" value="1"/>
</dbReference>
<evidence type="ECO:0000259" key="7">
    <source>
        <dbReference type="PROSITE" id="PS50850"/>
    </source>
</evidence>
<dbReference type="InterPro" id="IPR020846">
    <property type="entry name" value="MFS_dom"/>
</dbReference>
<feature type="transmembrane region" description="Helical" evidence="6">
    <location>
        <begin position="166"/>
        <end position="189"/>
    </location>
</feature>
<dbReference type="EMBL" id="CP045121">
    <property type="protein sequence ID" value="QIN79362.1"/>
    <property type="molecule type" value="Genomic_DNA"/>
</dbReference>
<evidence type="ECO:0000256" key="3">
    <source>
        <dbReference type="ARBA" id="ARBA00022989"/>
    </source>
</evidence>
<keyword evidence="4 6" id="KW-0472">Membrane</keyword>
<dbReference type="PRINTS" id="PR01036">
    <property type="entry name" value="TCRTETB"/>
</dbReference>
<feature type="transmembrane region" description="Helical" evidence="6">
    <location>
        <begin position="362"/>
        <end position="384"/>
    </location>
</feature>
<keyword evidence="3 6" id="KW-1133">Transmembrane helix</keyword>
<feature type="transmembrane region" description="Helical" evidence="6">
    <location>
        <begin position="334"/>
        <end position="356"/>
    </location>
</feature>
<reference evidence="8 9" key="1">
    <citation type="submission" date="2019-10" db="EMBL/GenBank/DDBJ databases">
        <title>Rubrobacter sp nov SCSIO 52915 isolated from a deep-sea sediment in the South China Sea.</title>
        <authorList>
            <person name="Chen R.W."/>
        </authorList>
    </citation>
    <scope>NUCLEOTIDE SEQUENCE [LARGE SCALE GENOMIC DNA]</scope>
    <source>
        <strain evidence="8 9">SCSIO 52915</strain>
    </source>
</reference>
<feature type="transmembrane region" description="Helical" evidence="6">
    <location>
        <begin position="201"/>
        <end position="222"/>
    </location>
</feature>
<name>A0A6G8PYU0_9ACTN</name>
<evidence type="ECO:0000256" key="5">
    <source>
        <dbReference type="SAM" id="MobiDB-lite"/>
    </source>
</evidence>
<feature type="transmembrane region" description="Helical" evidence="6">
    <location>
        <begin position="228"/>
        <end position="247"/>
    </location>
</feature>
<evidence type="ECO:0000256" key="1">
    <source>
        <dbReference type="ARBA" id="ARBA00004651"/>
    </source>
</evidence>
<comment type="subcellular location">
    <subcellularLocation>
        <location evidence="1">Cell membrane</location>
        <topology evidence="1">Multi-pass membrane protein</topology>
    </subcellularLocation>
</comment>
<evidence type="ECO:0000256" key="4">
    <source>
        <dbReference type="ARBA" id="ARBA00023136"/>
    </source>
</evidence>
<evidence type="ECO:0000313" key="9">
    <source>
        <dbReference type="Proteomes" id="UP000502706"/>
    </source>
</evidence>
<dbReference type="Gene3D" id="1.20.1250.20">
    <property type="entry name" value="MFS general substrate transporter like domains"/>
    <property type="match status" value="2"/>
</dbReference>
<dbReference type="AlphaFoldDB" id="A0A6G8PYU0"/>
<feature type="transmembrane region" description="Helical" evidence="6">
    <location>
        <begin position="268"/>
        <end position="288"/>
    </location>
</feature>
<dbReference type="Proteomes" id="UP000502706">
    <property type="component" value="Chromosome"/>
</dbReference>
<feature type="transmembrane region" description="Helical" evidence="6">
    <location>
        <begin position="141"/>
        <end position="160"/>
    </location>
</feature>
<dbReference type="Pfam" id="PF07690">
    <property type="entry name" value="MFS_1"/>
    <property type="match status" value="1"/>
</dbReference>
<feature type="transmembrane region" description="Helical" evidence="6">
    <location>
        <begin position="482"/>
        <end position="507"/>
    </location>
</feature>
<evidence type="ECO:0000256" key="2">
    <source>
        <dbReference type="ARBA" id="ARBA00022692"/>
    </source>
</evidence>
<dbReference type="KEGG" id="rmar:GBA65_13530"/>
<dbReference type="PROSITE" id="PS50850">
    <property type="entry name" value="MFS"/>
    <property type="match status" value="1"/>
</dbReference>
<evidence type="ECO:0000313" key="8">
    <source>
        <dbReference type="EMBL" id="QIN79362.1"/>
    </source>
</evidence>
<proteinExistence type="predicted"/>
<evidence type="ECO:0000256" key="6">
    <source>
        <dbReference type="SAM" id="Phobius"/>
    </source>
</evidence>
<feature type="transmembrane region" description="Helical" evidence="6">
    <location>
        <begin position="50"/>
        <end position="73"/>
    </location>
</feature>
<protein>
    <submittedName>
        <fullName evidence="8">MFS transporter</fullName>
    </submittedName>
</protein>